<dbReference type="Proteomes" id="UP000290289">
    <property type="component" value="Chromosome 15"/>
</dbReference>
<sequence length="246" mass="27494">MSAASGDTAHAYTSEIYLSREAFRLPTVIIGSVSYSRIVSTMREVKVKGVSGFCSLDSGGESHILQSESASESHRHSSLNVQFTPEIEKKYVHYVYDAIAPHFRSTRWIIRAILNSGIVEVKVVEAPHYNGYDLCVANMSPNHQNLVYVVLNDEFLLIEFGWVRKPFTLKVKRPNLEANEYEKKPHESIGTSLPSGRRIPQSLVAGMKDAIVIRYLSFTHSISSLPTISNLSFLLNKMDNLDSGIC</sequence>
<organism evidence="1 2">
    <name type="scientific">Malus domestica</name>
    <name type="common">Apple</name>
    <name type="synonym">Pyrus malus</name>
    <dbReference type="NCBI Taxonomy" id="3750"/>
    <lineage>
        <taxon>Eukaryota</taxon>
        <taxon>Viridiplantae</taxon>
        <taxon>Streptophyta</taxon>
        <taxon>Embryophyta</taxon>
        <taxon>Tracheophyta</taxon>
        <taxon>Spermatophyta</taxon>
        <taxon>Magnoliopsida</taxon>
        <taxon>eudicotyledons</taxon>
        <taxon>Gunneridae</taxon>
        <taxon>Pentapetalae</taxon>
        <taxon>rosids</taxon>
        <taxon>fabids</taxon>
        <taxon>Rosales</taxon>
        <taxon>Rosaceae</taxon>
        <taxon>Amygdaloideae</taxon>
        <taxon>Maleae</taxon>
        <taxon>Malus</taxon>
    </lineage>
</organism>
<protein>
    <submittedName>
        <fullName evidence="1">Uncharacterized protein</fullName>
    </submittedName>
</protein>
<reference evidence="1 2" key="1">
    <citation type="submission" date="2018-10" db="EMBL/GenBank/DDBJ databases">
        <title>A high-quality apple genome assembly.</title>
        <authorList>
            <person name="Hu J."/>
        </authorList>
    </citation>
    <scope>NUCLEOTIDE SEQUENCE [LARGE SCALE GENOMIC DNA]</scope>
    <source>
        <strain evidence="2">cv. HFTH1</strain>
        <tissue evidence="1">Young leaf</tissue>
    </source>
</reference>
<keyword evidence="2" id="KW-1185">Reference proteome</keyword>
<evidence type="ECO:0000313" key="2">
    <source>
        <dbReference type="Proteomes" id="UP000290289"/>
    </source>
</evidence>
<dbReference type="STRING" id="3750.A0A498I429"/>
<comment type="caution">
    <text evidence="1">The sequence shown here is derived from an EMBL/GenBank/DDBJ whole genome shotgun (WGS) entry which is preliminary data.</text>
</comment>
<name>A0A498I429_MALDO</name>
<gene>
    <name evidence="1" type="ORF">DVH24_042640</name>
</gene>
<proteinExistence type="predicted"/>
<accession>A0A498I429</accession>
<evidence type="ECO:0000313" key="1">
    <source>
        <dbReference type="EMBL" id="RXH75853.1"/>
    </source>
</evidence>
<dbReference type="AlphaFoldDB" id="A0A498I429"/>
<dbReference type="EMBL" id="RDQH01000341">
    <property type="protein sequence ID" value="RXH75853.1"/>
    <property type="molecule type" value="Genomic_DNA"/>
</dbReference>